<gene>
    <name evidence="2" type="ORF">KHLLAP_LOCUS4352</name>
</gene>
<dbReference type="SMART" id="SM00886">
    <property type="entry name" value="Dabb"/>
    <property type="match status" value="1"/>
</dbReference>
<dbReference type="PROSITE" id="PS51502">
    <property type="entry name" value="S_R_A_B_BARREL"/>
    <property type="match status" value="1"/>
</dbReference>
<protein>
    <submittedName>
        <fullName evidence="2">Uu.00g112780.m01.CDS01</fullName>
    </submittedName>
</protein>
<evidence type="ECO:0000259" key="1">
    <source>
        <dbReference type="PROSITE" id="PS51502"/>
    </source>
</evidence>
<proteinExistence type="predicted"/>
<keyword evidence="3" id="KW-1185">Reference proteome</keyword>
<feature type="domain" description="Stress-response A/B barrel" evidence="1">
    <location>
        <begin position="5"/>
        <end position="124"/>
    </location>
</feature>
<sequence>MAGRINRITMFKIPEPEGQQKMLDAYKTLSMDQKKDGAPYILSMTTSRVMDDSRSQGWTVVSQAEFASIDDMRCMHYRESLNSNKIAKMSVDYDEECEAHGALKAKAKTMGIAGGPQGVMTVYFPANGGS</sequence>
<comment type="caution">
    <text evidence="2">The sequence shown here is derived from an EMBL/GenBank/DDBJ whole genome shotgun (WGS) entry which is preliminary data.</text>
</comment>
<accession>A0AAI8YGH0</accession>
<evidence type="ECO:0000313" key="2">
    <source>
        <dbReference type="EMBL" id="CAJ2503884.1"/>
    </source>
</evidence>
<name>A0AAI8YGH0_9PEZI</name>
<dbReference type="EMBL" id="CAUWAG010000006">
    <property type="protein sequence ID" value="CAJ2503884.1"/>
    <property type="molecule type" value="Genomic_DNA"/>
</dbReference>
<dbReference type="AlphaFoldDB" id="A0AAI8YGH0"/>
<dbReference type="SUPFAM" id="SSF54909">
    <property type="entry name" value="Dimeric alpha+beta barrel"/>
    <property type="match status" value="1"/>
</dbReference>
<reference evidence="2" key="1">
    <citation type="submission" date="2023-10" db="EMBL/GenBank/DDBJ databases">
        <authorList>
            <person name="Hackl T."/>
        </authorList>
    </citation>
    <scope>NUCLEOTIDE SEQUENCE</scope>
</reference>
<dbReference type="Proteomes" id="UP001295740">
    <property type="component" value="Unassembled WGS sequence"/>
</dbReference>
<evidence type="ECO:0000313" key="3">
    <source>
        <dbReference type="Proteomes" id="UP001295740"/>
    </source>
</evidence>
<dbReference type="InterPro" id="IPR013097">
    <property type="entry name" value="Dabb"/>
</dbReference>
<dbReference type="Pfam" id="PF07876">
    <property type="entry name" value="Dabb"/>
    <property type="match status" value="1"/>
</dbReference>
<organism evidence="2 3">
    <name type="scientific">Anthostomella pinea</name>
    <dbReference type="NCBI Taxonomy" id="933095"/>
    <lineage>
        <taxon>Eukaryota</taxon>
        <taxon>Fungi</taxon>
        <taxon>Dikarya</taxon>
        <taxon>Ascomycota</taxon>
        <taxon>Pezizomycotina</taxon>
        <taxon>Sordariomycetes</taxon>
        <taxon>Xylariomycetidae</taxon>
        <taxon>Xylariales</taxon>
        <taxon>Xylariaceae</taxon>
        <taxon>Anthostomella</taxon>
    </lineage>
</organism>
<dbReference type="InterPro" id="IPR011008">
    <property type="entry name" value="Dimeric_a/b-barrel"/>
</dbReference>